<dbReference type="EMBL" id="AP014960">
    <property type="protein sequence ID" value="BAS88362.1"/>
    <property type="molecule type" value="Genomic_DNA"/>
</dbReference>
<evidence type="ECO:0000313" key="1">
    <source>
        <dbReference type="EMBL" id="BAS88362.1"/>
    </source>
</evidence>
<reference evidence="1 2" key="3">
    <citation type="journal article" date="2013" name="Rice">
        <title>Improvement of the Oryza sativa Nipponbare reference genome using next generation sequence and optical map data.</title>
        <authorList>
            <person name="Kawahara Y."/>
            <person name="de la Bastide M."/>
            <person name="Hamilton J.P."/>
            <person name="Kanamori H."/>
            <person name="McCombie W.R."/>
            <person name="Ouyang S."/>
            <person name="Schwartz D.C."/>
            <person name="Tanaka T."/>
            <person name="Wu J."/>
            <person name="Zhou S."/>
            <person name="Childs K.L."/>
            <person name="Davidson R.M."/>
            <person name="Lin H."/>
            <person name="Quesada-Ocampo L."/>
            <person name="Vaillancourt B."/>
            <person name="Sakai H."/>
            <person name="Lee S.S."/>
            <person name="Kim J."/>
            <person name="Numa H."/>
            <person name="Itoh T."/>
            <person name="Buell C.R."/>
            <person name="Matsumoto T."/>
        </authorList>
    </citation>
    <scope>NUCLEOTIDE SEQUENCE [LARGE SCALE GENOMIC DNA]</scope>
    <source>
        <strain evidence="2">cv. Nipponbare</strain>
    </source>
</reference>
<dbReference type="Gramene" id="Os04t0278550-00">
    <property type="protein sequence ID" value="Os04t0278550-00"/>
    <property type="gene ID" value="Os04g0278550"/>
</dbReference>
<evidence type="ECO:0000313" key="2">
    <source>
        <dbReference type="Proteomes" id="UP000059680"/>
    </source>
</evidence>
<dbReference type="PaxDb" id="39947-A0A0P0W823"/>
<accession>A0A0P0W823</accession>
<organism evidence="1 2">
    <name type="scientific">Oryza sativa subsp. japonica</name>
    <name type="common">Rice</name>
    <dbReference type="NCBI Taxonomy" id="39947"/>
    <lineage>
        <taxon>Eukaryota</taxon>
        <taxon>Viridiplantae</taxon>
        <taxon>Streptophyta</taxon>
        <taxon>Embryophyta</taxon>
        <taxon>Tracheophyta</taxon>
        <taxon>Spermatophyta</taxon>
        <taxon>Magnoliopsida</taxon>
        <taxon>Liliopsida</taxon>
        <taxon>Poales</taxon>
        <taxon>Poaceae</taxon>
        <taxon>BOP clade</taxon>
        <taxon>Oryzoideae</taxon>
        <taxon>Oryzeae</taxon>
        <taxon>Oryzinae</taxon>
        <taxon>Oryza</taxon>
        <taxon>Oryza sativa</taxon>
    </lineage>
</organism>
<dbReference type="InParanoid" id="A0A0P0W823"/>
<name>A0A0P0W823_ORYSJ</name>
<dbReference type="AlphaFoldDB" id="A0A0P0W823"/>
<dbReference type="Proteomes" id="UP000059680">
    <property type="component" value="Chromosome 4"/>
</dbReference>
<proteinExistence type="predicted"/>
<gene>
    <name evidence="1" type="ordered locus">Os04g0278550</name>
    <name evidence="1" type="ORF">OSNPB_040278550</name>
</gene>
<protein>
    <submittedName>
        <fullName evidence="1">Os04g0278550 protein</fullName>
    </submittedName>
</protein>
<reference evidence="2" key="1">
    <citation type="journal article" date="2005" name="Nature">
        <title>The map-based sequence of the rice genome.</title>
        <authorList>
            <consortium name="International rice genome sequencing project (IRGSP)"/>
            <person name="Matsumoto T."/>
            <person name="Wu J."/>
            <person name="Kanamori H."/>
            <person name="Katayose Y."/>
            <person name="Fujisawa M."/>
            <person name="Namiki N."/>
            <person name="Mizuno H."/>
            <person name="Yamamoto K."/>
            <person name="Antonio B.A."/>
            <person name="Baba T."/>
            <person name="Sakata K."/>
            <person name="Nagamura Y."/>
            <person name="Aoki H."/>
            <person name="Arikawa K."/>
            <person name="Arita K."/>
            <person name="Bito T."/>
            <person name="Chiden Y."/>
            <person name="Fujitsuka N."/>
            <person name="Fukunaka R."/>
            <person name="Hamada M."/>
            <person name="Harada C."/>
            <person name="Hayashi A."/>
            <person name="Hijishita S."/>
            <person name="Honda M."/>
            <person name="Hosokawa S."/>
            <person name="Ichikawa Y."/>
            <person name="Idonuma A."/>
            <person name="Iijima M."/>
            <person name="Ikeda M."/>
            <person name="Ikeno M."/>
            <person name="Ito K."/>
            <person name="Ito S."/>
            <person name="Ito T."/>
            <person name="Ito Y."/>
            <person name="Ito Y."/>
            <person name="Iwabuchi A."/>
            <person name="Kamiya K."/>
            <person name="Karasawa W."/>
            <person name="Kurita K."/>
            <person name="Katagiri S."/>
            <person name="Kikuta A."/>
            <person name="Kobayashi H."/>
            <person name="Kobayashi N."/>
            <person name="Machita K."/>
            <person name="Maehara T."/>
            <person name="Masukawa M."/>
            <person name="Mizubayashi T."/>
            <person name="Mukai Y."/>
            <person name="Nagasaki H."/>
            <person name="Nagata Y."/>
            <person name="Naito S."/>
            <person name="Nakashima M."/>
            <person name="Nakama Y."/>
            <person name="Nakamichi Y."/>
            <person name="Nakamura M."/>
            <person name="Meguro A."/>
            <person name="Negishi M."/>
            <person name="Ohta I."/>
            <person name="Ohta T."/>
            <person name="Okamoto M."/>
            <person name="Ono N."/>
            <person name="Saji S."/>
            <person name="Sakaguchi M."/>
            <person name="Sakai K."/>
            <person name="Shibata M."/>
            <person name="Shimokawa T."/>
            <person name="Song J."/>
            <person name="Takazaki Y."/>
            <person name="Terasawa K."/>
            <person name="Tsugane M."/>
            <person name="Tsuji K."/>
            <person name="Ueda S."/>
            <person name="Waki K."/>
            <person name="Yamagata H."/>
            <person name="Yamamoto M."/>
            <person name="Yamamoto S."/>
            <person name="Yamane H."/>
            <person name="Yoshiki S."/>
            <person name="Yoshihara R."/>
            <person name="Yukawa K."/>
            <person name="Zhong H."/>
            <person name="Yano M."/>
            <person name="Yuan Q."/>
            <person name="Ouyang S."/>
            <person name="Liu J."/>
            <person name="Jones K.M."/>
            <person name="Gansberger K."/>
            <person name="Moffat K."/>
            <person name="Hill J."/>
            <person name="Bera J."/>
            <person name="Fadrosh D."/>
            <person name="Jin S."/>
            <person name="Johri S."/>
            <person name="Kim M."/>
            <person name="Overton L."/>
            <person name="Reardon M."/>
            <person name="Tsitrin T."/>
            <person name="Vuong H."/>
            <person name="Weaver B."/>
            <person name="Ciecko A."/>
            <person name="Tallon L."/>
            <person name="Jackson J."/>
            <person name="Pai G."/>
            <person name="Aken S.V."/>
            <person name="Utterback T."/>
            <person name="Reidmuller S."/>
            <person name="Feldblyum T."/>
            <person name="Hsiao J."/>
            <person name="Zismann V."/>
            <person name="Iobst S."/>
            <person name="de Vazeille A.R."/>
            <person name="Buell C.R."/>
            <person name="Ying K."/>
            <person name="Li Y."/>
            <person name="Lu T."/>
            <person name="Huang Y."/>
            <person name="Zhao Q."/>
            <person name="Feng Q."/>
            <person name="Zhang L."/>
            <person name="Zhu J."/>
            <person name="Weng Q."/>
            <person name="Mu J."/>
            <person name="Lu Y."/>
            <person name="Fan D."/>
            <person name="Liu Y."/>
            <person name="Guan J."/>
            <person name="Zhang Y."/>
            <person name="Yu S."/>
            <person name="Liu X."/>
            <person name="Zhang Y."/>
            <person name="Hong G."/>
            <person name="Han B."/>
            <person name="Choisne N."/>
            <person name="Demange N."/>
            <person name="Orjeda G."/>
            <person name="Samain S."/>
            <person name="Cattolico L."/>
            <person name="Pelletier E."/>
            <person name="Couloux A."/>
            <person name="Segurens B."/>
            <person name="Wincker P."/>
            <person name="D'Hont A."/>
            <person name="Scarpelli C."/>
            <person name="Weissenbach J."/>
            <person name="Salanoubat M."/>
            <person name="Quetier F."/>
            <person name="Yu Y."/>
            <person name="Kim H.R."/>
            <person name="Rambo T."/>
            <person name="Currie J."/>
            <person name="Collura K."/>
            <person name="Luo M."/>
            <person name="Yang T."/>
            <person name="Ammiraju J.S.S."/>
            <person name="Engler F."/>
            <person name="Soderlund C."/>
            <person name="Wing R.A."/>
            <person name="Palmer L.E."/>
            <person name="de la Bastide M."/>
            <person name="Spiegel L."/>
            <person name="Nascimento L."/>
            <person name="Zutavern T."/>
            <person name="O'Shaughnessy A."/>
            <person name="Dike S."/>
            <person name="Dedhia N."/>
            <person name="Preston R."/>
            <person name="Balija V."/>
            <person name="McCombie W.R."/>
            <person name="Chow T."/>
            <person name="Chen H."/>
            <person name="Chung M."/>
            <person name="Chen C."/>
            <person name="Shaw J."/>
            <person name="Wu H."/>
            <person name="Hsiao K."/>
            <person name="Chao Y."/>
            <person name="Chu M."/>
            <person name="Cheng C."/>
            <person name="Hour A."/>
            <person name="Lee P."/>
            <person name="Lin S."/>
            <person name="Lin Y."/>
            <person name="Liou J."/>
            <person name="Liu S."/>
            <person name="Hsing Y."/>
            <person name="Raghuvanshi S."/>
            <person name="Mohanty A."/>
            <person name="Bharti A.K."/>
            <person name="Gaur A."/>
            <person name="Gupta V."/>
            <person name="Kumar D."/>
            <person name="Ravi V."/>
            <person name="Vij S."/>
            <person name="Kapur A."/>
            <person name="Khurana P."/>
            <person name="Khurana P."/>
            <person name="Khurana J.P."/>
            <person name="Tyagi A.K."/>
            <person name="Gaikwad K."/>
            <person name="Singh A."/>
            <person name="Dalal V."/>
            <person name="Srivastava S."/>
            <person name="Dixit A."/>
            <person name="Pal A.K."/>
            <person name="Ghazi I.A."/>
            <person name="Yadav M."/>
            <person name="Pandit A."/>
            <person name="Bhargava A."/>
            <person name="Sureshbabu K."/>
            <person name="Batra K."/>
            <person name="Sharma T.R."/>
            <person name="Mohapatra T."/>
            <person name="Singh N.K."/>
            <person name="Messing J."/>
            <person name="Nelson A.B."/>
            <person name="Fuks G."/>
            <person name="Kavchok S."/>
            <person name="Keizer G."/>
            <person name="Linton E."/>
            <person name="Llaca V."/>
            <person name="Song R."/>
            <person name="Tanyolac B."/>
            <person name="Young S."/>
            <person name="Ho-Il K."/>
            <person name="Hahn J.H."/>
            <person name="Sangsakoo G."/>
            <person name="Vanavichit A."/>
            <person name="de Mattos Luiz.A.T."/>
            <person name="Zimmer P.D."/>
            <person name="Malone G."/>
            <person name="Dellagostin O."/>
            <person name="de Oliveira A.C."/>
            <person name="Bevan M."/>
            <person name="Bancroft I."/>
            <person name="Minx P."/>
            <person name="Cordum H."/>
            <person name="Wilson R."/>
            <person name="Cheng Z."/>
            <person name="Jin W."/>
            <person name="Jiang J."/>
            <person name="Leong S.A."/>
            <person name="Iwama H."/>
            <person name="Gojobori T."/>
            <person name="Itoh T."/>
            <person name="Niimura Y."/>
            <person name="Fujii Y."/>
            <person name="Habara T."/>
            <person name="Sakai H."/>
            <person name="Sato Y."/>
            <person name="Wilson G."/>
            <person name="Kumar K."/>
            <person name="McCouch S."/>
            <person name="Juretic N."/>
            <person name="Hoen D."/>
            <person name="Wright S."/>
            <person name="Bruskiewich R."/>
            <person name="Bureau T."/>
            <person name="Miyao A."/>
            <person name="Hirochika H."/>
            <person name="Nishikawa T."/>
            <person name="Kadowaki K."/>
            <person name="Sugiura M."/>
            <person name="Burr B."/>
            <person name="Sasaki T."/>
        </authorList>
    </citation>
    <scope>NUCLEOTIDE SEQUENCE [LARGE SCALE GENOMIC DNA]</scope>
    <source>
        <strain evidence="2">cv. Nipponbare</strain>
    </source>
</reference>
<sequence length="91" mass="10383">MNDSRKRRSKCTLYRPIQMILPGFQLLPDTIAQPSRILSLTYKTQPAKFGRLTQHVDLSVQILLSLHVGLPGKTSQLHLGFLSVKNLEHYQ</sequence>
<reference evidence="1 2" key="2">
    <citation type="journal article" date="2013" name="Plant Cell Physiol.">
        <title>Rice Annotation Project Database (RAP-DB): an integrative and interactive database for rice genomics.</title>
        <authorList>
            <person name="Sakai H."/>
            <person name="Lee S.S."/>
            <person name="Tanaka T."/>
            <person name="Numa H."/>
            <person name="Kim J."/>
            <person name="Kawahara Y."/>
            <person name="Wakimoto H."/>
            <person name="Yang C.C."/>
            <person name="Iwamoto M."/>
            <person name="Abe T."/>
            <person name="Yamada Y."/>
            <person name="Muto A."/>
            <person name="Inokuchi H."/>
            <person name="Ikemura T."/>
            <person name="Matsumoto T."/>
            <person name="Sasaki T."/>
            <person name="Itoh T."/>
        </authorList>
    </citation>
    <scope>NUCLEOTIDE SEQUENCE [LARGE SCALE GENOMIC DNA]</scope>
    <source>
        <strain evidence="2">cv. Nipponbare</strain>
    </source>
</reference>
<keyword evidence="2" id="KW-1185">Reference proteome</keyword>